<dbReference type="Proteomes" id="UP000215509">
    <property type="component" value="Unassembled WGS sequence"/>
</dbReference>
<dbReference type="AlphaFoldDB" id="A0A229UJK7"/>
<dbReference type="OrthoDB" id="1911337at2"/>
<proteinExistence type="predicted"/>
<evidence type="ECO:0000313" key="2">
    <source>
        <dbReference type="EMBL" id="OXM83561.1"/>
    </source>
</evidence>
<accession>A0A229UJK7</accession>
<comment type="caution">
    <text evidence="2">The sequence shown here is derived from an EMBL/GenBank/DDBJ whole genome shotgun (WGS) entry which is preliminary data.</text>
</comment>
<keyword evidence="3" id="KW-1185">Reference proteome</keyword>
<organism evidence="2 3">
    <name type="scientific">Paenibacillus rigui</name>
    <dbReference type="NCBI Taxonomy" id="554312"/>
    <lineage>
        <taxon>Bacteria</taxon>
        <taxon>Bacillati</taxon>
        <taxon>Bacillota</taxon>
        <taxon>Bacilli</taxon>
        <taxon>Bacillales</taxon>
        <taxon>Paenibacillaceae</taxon>
        <taxon>Paenibacillus</taxon>
    </lineage>
</organism>
<sequence>MPWSYKVPYLLGKPVGISLKNGQGVSGVLCSVYDGQVYVMEYLYHTQFATKHYPVNAIQDMNPFPSSYMPPPPPMPYPQPRPFRS</sequence>
<evidence type="ECO:0000256" key="1">
    <source>
        <dbReference type="SAM" id="MobiDB-lite"/>
    </source>
</evidence>
<gene>
    <name evidence="2" type="ORF">CF651_24955</name>
</gene>
<feature type="region of interest" description="Disordered" evidence="1">
    <location>
        <begin position="64"/>
        <end position="85"/>
    </location>
</feature>
<dbReference type="EMBL" id="NMQW01000043">
    <property type="protein sequence ID" value="OXM83561.1"/>
    <property type="molecule type" value="Genomic_DNA"/>
</dbReference>
<dbReference type="RefSeq" id="WP_094017603.1">
    <property type="nucleotide sequence ID" value="NZ_NMQW01000043.1"/>
</dbReference>
<name>A0A229UJK7_9BACL</name>
<protein>
    <submittedName>
        <fullName evidence="2">Uncharacterized protein</fullName>
    </submittedName>
</protein>
<reference evidence="2 3" key="1">
    <citation type="submission" date="2017-07" db="EMBL/GenBank/DDBJ databases">
        <title>Genome sequencing and assembly of Paenibacillus rigui.</title>
        <authorList>
            <person name="Mayilraj S."/>
        </authorList>
    </citation>
    <scope>NUCLEOTIDE SEQUENCE [LARGE SCALE GENOMIC DNA]</scope>
    <source>
        <strain evidence="2 3">JCM 16352</strain>
    </source>
</reference>
<feature type="compositionally biased region" description="Pro residues" evidence="1">
    <location>
        <begin position="68"/>
        <end position="85"/>
    </location>
</feature>
<evidence type="ECO:0000313" key="3">
    <source>
        <dbReference type="Proteomes" id="UP000215509"/>
    </source>
</evidence>